<name>A0A1M2VZA9_TRAPU</name>
<dbReference type="GO" id="GO:0004657">
    <property type="term" value="F:proline dehydrogenase activity"/>
    <property type="evidence" value="ECO:0007669"/>
    <property type="project" value="UniProtKB-EC"/>
</dbReference>
<evidence type="ECO:0000256" key="4">
    <source>
        <dbReference type="ARBA" id="ARBA00023062"/>
    </source>
</evidence>
<evidence type="ECO:0000313" key="7">
    <source>
        <dbReference type="EMBL" id="OJT12866.1"/>
    </source>
</evidence>
<sequence>MTTAPLLLCARLRLLSRSRVPSQSSAYLRARAIGTSAASGAAPRSRLFTLRRLTALGLVSGAALGASIFVQDARSGTAGTSAANTANSRRDLPPTPLSELVRTYVVFAFCSVPTLVEWAPAILATLTAVPGVRQVTEAAVRATFFDQFVGGDTAEDAFPLIEGLRAQNTGCLFAYSVEVDEAEASGHAKEGKPAGEAAAHKQVVAETLHCIDVAAGFEDRYTAGKVQGRRTWVAIKLSAMVPNAEILRKFSKYLLDTRPQISPAVAFPGCPLPTDLDVLAAPSKASDTLTEVDIAALKELREDLIAICTRAKERGVRLIFDAEYSWYEPAIDAFTLDMMRKFNKLPTRSTSWFGAKKPEQESATVQPLIYATYQAYLRRTPEYLAQSIAAARKEGYAIGVKLVRGAYHPHELVAHPSTNATADASLASPSMSMSLSISPDPVPPVWTAKADTDARYNAGVRALVAAVREDVARGGQPAIGVLFGTHNWESAGLIVDELVRQGLAVQEEGGVVSVGDEVAERVTLGQLYGMTAALTGHLVDRVRSSSPFVIKYIPYGRLSEVMPYLSRRAIENKSVLGNGAAEDERRRAAAEIWTRIVG</sequence>
<dbReference type="EMBL" id="MNAD01000446">
    <property type="protein sequence ID" value="OJT12866.1"/>
    <property type="molecule type" value="Genomic_DNA"/>
</dbReference>
<evidence type="ECO:0000259" key="6">
    <source>
        <dbReference type="Pfam" id="PF01619"/>
    </source>
</evidence>
<dbReference type="SUPFAM" id="SSF51730">
    <property type="entry name" value="FAD-linked oxidoreductase"/>
    <property type="match status" value="1"/>
</dbReference>
<dbReference type="Pfam" id="PF01619">
    <property type="entry name" value="Pro_dh"/>
    <property type="match status" value="2"/>
</dbReference>
<dbReference type="OMA" id="WMQDAAD"/>
<keyword evidence="5" id="KW-0285">Flavoprotein</keyword>
<comment type="cofactor">
    <cofactor evidence="5">
        <name>FAD</name>
        <dbReference type="ChEBI" id="CHEBI:57692"/>
    </cofactor>
</comment>
<protein>
    <recommendedName>
        <fullName evidence="2 5">Proline dehydrogenase</fullName>
        <ecNumber evidence="2 5">1.5.5.2</ecNumber>
    </recommendedName>
</protein>
<evidence type="ECO:0000256" key="3">
    <source>
        <dbReference type="ARBA" id="ARBA00023002"/>
    </source>
</evidence>
<dbReference type="Proteomes" id="UP000184267">
    <property type="component" value="Unassembled WGS sequence"/>
</dbReference>
<proteinExistence type="inferred from homology"/>
<dbReference type="AlphaFoldDB" id="A0A1M2VZA9"/>
<dbReference type="InterPro" id="IPR015659">
    <property type="entry name" value="Proline_oxidase"/>
</dbReference>
<feature type="domain" description="Proline dehydrogenase" evidence="6">
    <location>
        <begin position="444"/>
        <end position="575"/>
    </location>
</feature>
<dbReference type="STRING" id="154538.A0A1M2VZA9"/>
<reference evidence="7 8" key="1">
    <citation type="submission" date="2016-10" db="EMBL/GenBank/DDBJ databases">
        <title>Genome sequence of the basidiomycete white-rot fungus Trametes pubescens.</title>
        <authorList>
            <person name="Makela M.R."/>
            <person name="Granchi Z."/>
            <person name="Peng M."/>
            <person name="De Vries R.P."/>
            <person name="Grigoriev I."/>
            <person name="Riley R."/>
            <person name="Hilden K."/>
        </authorList>
    </citation>
    <scope>NUCLEOTIDE SEQUENCE [LARGE SCALE GENOMIC DNA]</scope>
    <source>
        <strain evidence="7 8">FBCC735</strain>
    </source>
</reference>
<keyword evidence="5" id="KW-0274">FAD</keyword>
<evidence type="ECO:0000256" key="2">
    <source>
        <dbReference type="ARBA" id="ARBA00012695"/>
    </source>
</evidence>
<evidence type="ECO:0000256" key="5">
    <source>
        <dbReference type="RuleBase" id="RU364054"/>
    </source>
</evidence>
<dbReference type="PANTHER" id="PTHR13914:SF0">
    <property type="entry name" value="PROLINE DEHYDROGENASE 1, MITOCHONDRIAL"/>
    <property type="match status" value="1"/>
</dbReference>
<dbReference type="GO" id="GO:0071949">
    <property type="term" value="F:FAD binding"/>
    <property type="evidence" value="ECO:0007669"/>
    <property type="project" value="TreeGrafter"/>
</dbReference>
<keyword evidence="8" id="KW-1185">Reference proteome</keyword>
<evidence type="ECO:0000313" key="8">
    <source>
        <dbReference type="Proteomes" id="UP000184267"/>
    </source>
</evidence>
<dbReference type="Gene3D" id="3.20.20.220">
    <property type="match status" value="1"/>
</dbReference>
<comment type="caution">
    <text evidence="7">The sequence shown here is derived from an EMBL/GenBank/DDBJ whole genome shotgun (WGS) entry which is preliminary data.</text>
</comment>
<evidence type="ECO:0000256" key="1">
    <source>
        <dbReference type="ARBA" id="ARBA00005869"/>
    </source>
</evidence>
<dbReference type="GO" id="GO:0005739">
    <property type="term" value="C:mitochondrion"/>
    <property type="evidence" value="ECO:0007669"/>
    <property type="project" value="TreeGrafter"/>
</dbReference>
<dbReference type="EC" id="1.5.5.2" evidence="2 5"/>
<feature type="domain" description="Proline dehydrogenase" evidence="6">
    <location>
        <begin position="197"/>
        <end position="413"/>
    </location>
</feature>
<dbReference type="GO" id="GO:0010133">
    <property type="term" value="P:L-proline catabolic process to L-glutamate"/>
    <property type="evidence" value="ECO:0007669"/>
    <property type="project" value="TreeGrafter"/>
</dbReference>
<comment type="function">
    <text evidence="5">Converts proline to delta-1-pyrroline-5-carboxylate.</text>
</comment>
<accession>A0A1M2VZA9</accession>
<dbReference type="InterPro" id="IPR002872">
    <property type="entry name" value="Proline_DH_dom"/>
</dbReference>
<dbReference type="OrthoDB" id="5464at2759"/>
<comment type="catalytic activity">
    <reaction evidence="5">
        <text>L-proline + a quinone = (S)-1-pyrroline-5-carboxylate + a quinol + H(+)</text>
        <dbReference type="Rhea" id="RHEA:23784"/>
        <dbReference type="ChEBI" id="CHEBI:15378"/>
        <dbReference type="ChEBI" id="CHEBI:17388"/>
        <dbReference type="ChEBI" id="CHEBI:24646"/>
        <dbReference type="ChEBI" id="CHEBI:60039"/>
        <dbReference type="ChEBI" id="CHEBI:132124"/>
        <dbReference type="EC" id="1.5.5.2"/>
    </reaction>
</comment>
<gene>
    <name evidence="7" type="ORF">TRAPUB_10563</name>
</gene>
<keyword evidence="4 5" id="KW-0642">Proline metabolism</keyword>
<dbReference type="InterPro" id="IPR029041">
    <property type="entry name" value="FAD-linked_oxidoreductase-like"/>
</dbReference>
<comment type="similarity">
    <text evidence="1 5">Belongs to the proline oxidase family.</text>
</comment>
<dbReference type="PANTHER" id="PTHR13914">
    <property type="entry name" value="PROLINE OXIDASE"/>
    <property type="match status" value="1"/>
</dbReference>
<keyword evidence="3 5" id="KW-0560">Oxidoreductase</keyword>
<organism evidence="7 8">
    <name type="scientific">Trametes pubescens</name>
    <name type="common">White-rot fungus</name>
    <dbReference type="NCBI Taxonomy" id="154538"/>
    <lineage>
        <taxon>Eukaryota</taxon>
        <taxon>Fungi</taxon>
        <taxon>Dikarya</taxon>
        <taxon>Basidiomycota</taxon>
        <taxon>Agaricomycotina</taxon>
        <taxon>Agaricomycetes</taxon>
        <taxon>Polyporales</taxon>
        <taxon>Polyporaceae</taxon>
        <taxon>Trametes</taxon>
    </lineage>
</organism>